<feature type="domain" description="Immunoglobulin V-set" evidence="2">
    <location>
        <begin position="67"/>
        <end position="139"/>
    </location>
</feature>
<dbReference type="Proteomes" id="UP001177744">
    <property type="component" value="Unassembled WGS sequence"/>
</dbReference>
<name>A0AA40LCK6_CNENI</name>
<organism evidence="4 5">
    <name type="scientific">Cnephaeus nilssonii</name>
    <name type="common">Northern bat</name>
    <name type="synonym">Eptesicus nilssonii</name>
    <dbReference type="NCBI Taxonomy" id="3371016"/>
    <lineage>
        <taxon>Eukaryota</taxon>
        <taxon>Metazoa</taxon>
        <taxon>Chordata</taxon>
        <taxon>Craniata</taxon>
        <taxon>Vertebrata</taxon>
        <taxon>Euteleostomi</taxon>
        <taxon>Mammalia</taxon>
        <taxon>Eutheria</taxon>
        <taxon>Laurasiatheria</taxon>
        <taxon>Chiroptera</taxon>
        <taxon>Yangochiroptera</taxon>
        <taxon>Vespertilionidae</taxon>
        <taxon>Cnephaeus</taxon>
    </lineage>
</organism>
<protein>
    <recommendedName>
        <fullName evidence="6">Ig-like domain-containing protein</fullName>
    </recommendedName>
</protein>
<gene>
    <name evidence="4" type="ORF">QTO34_011864</name>
</gene>
<evidence type="ECO:0000313" key="5">
    <source>
        <dbReference type="Proteomes" id="UP001177744"/>
    </source>
</evidence>
<evidence type="ECO:0000256" key="1">
    <source>
        <dbReference type="SAM" id="MobiDB-lite"/>
    </source>
</evidence>
<comment type="caution">
    <text evidence="4">The sequence shown here is derived from an EMBL/GenBank/DDBJ whole genome shotgun (WGS) entry which is preliminary data.</text>
</comment>
<dbReference type="SMART" id="SM00406">
    <property type="entry name" value="IGv"/>
    <property type="match status" value="1"/>
</dbReference>
<feature type="domain" description="Immunoglobulin" evidence="3">
    <location>
        <begin position="57"/>
        <end position="155"/>
    </location>
</feature>
<dbReference type="AlphaFoldDB" id="A0AA40LCK6"/>
<dbReference type="Pfam" id="PF07686">
    <property type="entry name" value="V-set"/>
    <property type="match status" value="1"/>
</dbReference>
<dbReference type="Gene3D" id="2.60.40.10">
    <property type="entry name" value="Immunoglobulins"/>
    <property type="match status" value="1"/>
</dbReference>
<dbReference type="SMART" id="SM00409">
    <property type="entry name" value="IG"/>
    <property type="match status" value="1"/>
</dbReference>
<feature type="compositionally biased region" description="Low complexity" evidence="1">
    <location>
        <begin position="182"/>
        <end position="203"/>
    </location>
</feature>
<dbReference type="InterPro" id="IPR003599">
    <property type="entry name" value="Ig_sub"/>
</dbReference>
<dbReference type="EMBL" id="JAULJE010000023">
    <property type="protein sequence ID" value="KAK1328291.1"/>
    <property type="molecule type" value="Genomic_DNA"/>
</dbReference>
<evidence type="ECO:0008006" key="6">
    <source>
        <dbReference type="Google" id="ProtNLM"/>
    </source>
</evidence>
<feature type="region of interest" description="Disordered" evidence="1">
    <location>
        <begin position="1"/>
        <end position="32"/>
    </location>
</feature>
<evidence type="ECO:0000259" key="3">
    <source>
        <dbReference type="SMART" id="SM00409"/>
    </source>
</evidence>
<feature type="compositionally biased region" description="Low complexity" evidence="1">
    <location>
        <begin position="7"/>
        <end position="17"/>
    </location>
</feature>
<dbReference type="InterPro" id="IPR013783">
    <property type="entry name" value="Ig-like_fold"/>
</dbReference>
<feature type="compositionally biased region" description="Pro residues" evidence="1">
    <location>
        <begin position="159"/>
        <end position="171"/>
    </location>
</feature>
<evidence type="ECO:0000313" key="4">
    <source>
        <dbReference type="EMBL" id="KAK1328291.1"/>
    </source>
</evidence>
<feature type="region of interest" description="Disordered" evidence="1">
    <location>
        <begin position="148"/>
        <end position="209"/>
    </location>
</feature>
<dbReference type="PANTHER" id="PTHR23267">
    <property type="entry name" value="IMMUNOGLOBULIN LIGHT CHAIN"/>
    <property type="match status" value="1"/>
</dbReference>
<dbReference type="SUPFAM" id="SSF48726">
    <property type="entry name" value="Immunoglobulin"/>
    <property type="match status" value="1"/>
</dbReference>
<dbReference type="InterPro" id="IPR036179">
    <property type="entry name" value="Ig-like_dom_sf"/>
</dbReference>
<accession>A0AA40LCK6</accession>
<reference evidence="4" key="1">
    <citation type="submission" date="2023-06" db="EMBL/GenBank/DDBJ databases">
        <title>Reference genome for the Northern bat (Eptesicus nilssonii), a most northern bat species.</title>
        <authorList>
            <person name="Laine V.N."/>
            <person name="Pulliainen A.T."/>
            <person name="Lilley T.M."/>
        </authorList>
    </citation>
    <scope>NUCLEOTIDE SEQUENCE</scope>
    <source>
        <strain evidence="4">BLF_Eptnil</strain>
        <tissue evidence="4">Kidney</tissue>
    </source>
</reference>
<sequence length="318" mass="34056">MSQIGEGSAPTGPSAGPAPQPELSLRVGPPGNGSFILKPPPFLLSYRPRGLLRADPATRRVSGPRETVKISCSGDLLGKKYASWFQQKPGQAPKLIIYKYSERPSGIPDRFSGSNSGNTVTLTISGARAEDEADYHCQSWDSNGIPHSGTVLWGSGTKTPPPSVSHAPPAPGDCRQSHEQAQPGSPSQLPRRPSSRLRPLSRGGTERVHSDRTGLSFCCLGLGVTWGQRAWVKGQIEGDIHAWPLSPHFHTVITGSILHPTGSPMSNLSMSLSLSLPPSQQHFLEAPRGATQLPKNLTYDLEIPLMVPDNTSLLPPKL</sequence>
<dbReference type="InterPro" id="IPR050150">
    <property type="entry name" value="IgV_Light_Chain"/>
</dbReference>
<proteinExistence type="predicted"/>
<dbReference type="InterPro" id="IPR013106">
    <property type="entry name" value="Ig_V-set"/>
</dbReference>
<keyword evidence="5" id="KW-1185">Reference proteome</keyword>
<evidence type="ECO:0000259" key="2">
    <source>
        <dbReference type="SMART" id="SM00406"/>
    </source>
</evidence>